<keyword evidence="2" id="KW-1185">Reference proteome</keyword>
<proteinExistence type="predicted"/>
<dbReference type="OrthoDB" id="3784677at2759"/>
<evidence type="ECO:0000313" key="1">
    <source>
        <dbReference type="EMBL" id="KAF1832056.1"/>
    </source>
</evidence>
<accession>A0A6A5K7M3</accession>
<protein>
    <submittedName>
        <fullName evidence="1">Uncharacterized protein</fullName>
    </submittedName>
</protein>
<name>A0A6A5K7M3_9PLEO</name>
<dbReference type="EMBL" id="ML975348">
    <property type="protein sequence ID" value="KAF1832056.1"/>
    <property type="molecule type" value="Genomic_DNA"/>
</dbReference>
<dbReference type="Proteomes" id="UP000800040">
    <property type="component" value="Unassembled WGS sequence"/>
</dbReference>
<dbReference type="AlphaFoldDB" id="A0A6A5K7M3"/>
<sequence>MSNPNNPKNGDPPSPKEATFYHGSVELADLGRARFDQDTAAIGDRDLALYAAQPVVAPTGRAPKGLEDQVFAWNTFKFTTAEVDSREELKGNLHGGQLHRANRAVREGVKGDGFAPLCAARKPLQRAPPMAKGSAEELDKGFFWDEEIV</sequence>
<organism evidence="1 2">
    <name type="scientific">Decorospora gaudefroyi</name>
    <dbReference type="NCBI Taxonomy" id="184978"/>
    <lineage>
        <taxon>Eukaryota</taxon>
        <taxon>Fungi</taxon>
        <taxon>Dikarya</taxon>
        <taxon>Ascomycota</taxon>
        <taxon>Pezizomycotina</taxon>
        <taxon>Dothideomycetes</taxon>
        <taxon>Pleosporomycetidae</taxon>
        <taxon>Pleosporales</taxon>
        <taxon>Pleosporineae</taxon>
        <taxon>Pleosporaceae</taxon>
        <taxon>Decorospora</taxon>
    </lineage>
</organism>
<evidence type="ECO:0000313" key="2">
    <source>
        <dbReference type="Proteomes" id="UP000800040"/>
    </source>
</evidence>
<gene>
    <name evidence="1" type="ORF">BDW02DRAFT_605126</name>
</gene>
<reference evidence="1" key="1">
    <citation type="submission" date="2020-01" db="EMBL/GenBank/DDBJ databases">
        <authorList>
            <consortium name="DOE Joint Genome Institute"/>
            <person name="Haridas S."/>
            <person name="Albert R."/>
            <person name="Binder M."/>
            <person name="Bloem J."/>
            <person name="Labutti K."/>
            <person name="Salamov A."/>
            <person name="Andreopoulos B."/>
            <person name="Baker S.E."/>
            <person name="Barry K."/>
            <person name="Bills G."/>
            <person name="Bluhm B.H."/>
            <person name="Cannon C."/>
            <person name="Castanera R."/>
            <person name="Culley D.E."/>
            <person name="Daum C."/>
            <person name="Ezra D."/>
            <person name="Gonzalez J.B."/>
            <person name="Henrissat B."/>
            <person name="Kuo A."/>
            <person name="Liang C."/>
            <person name="Lipzen A."/>
            <person name="Lutzoni F."/>
            <person name="Magnuson J."/>
            <person name="Mondo S."/>
            <person name="Nolan M."/>
            <person name="Ohm R."/>
            <person name="Pangilinan J."/>
            <person name="Park H.-J."/>
            <person name="Ramirez L."/>
            <person name="Alfaro M."/>
            <person name="Sun H."/>
            <person name="Tritt A."/>
            <person name="Yoshinaga Y."/>
            <person name="Zwiers L.-H."/>
            <person name="Turgeon B.G."/>
            <person name="Goodwin S.B."/>
            <person name="Spatafora J.W."/>
            <person name="Crous P.W."/>
            <person name="Grigoriev I.V."/>
        </authorList>
    </citation>
    <scope>NUCLEOTIDE SEQUENCE</scope>
    <source>
        <strain evidence="1">P77</strain>
    </source>
</reference>